<comment type="caution">
    <text evidence="2">The sequence shown here is derived from an EMBL/GenBank/DDBJ whole genome shotgun (WGS) entry which is preliminary data.</text>
</comment>
<feature type="transmembrane region" description="Helical" evidence="1">
    <location>
        <begin position="181"/>
        <end position="208"/>
    </location>
</feature>
<keyword evidence="1" id="KW-0812">Transmembrane</keyword>
<evidence type="ECO:0000313" key="2">
    <source>
        <dbReference type="EMBL" id="PIR93176.1"/>
    </source>
</evidence>
<keyword evidence="1" id="KW-0472">Membrane</keyword>
<feature type="transmembrane region" description="Helical" evidence="1">
    <location>
        <begin position="220"/>
        <end position="239"/>
    </location>
</feature>
<feature type="transmembrane region" description="Helical" evidence="1">
    <location>
        <begin position="245"/>
        <end position="269"/>
    </location>
</feature>
<evidence type="ECO:0000313" key="3">
    <source>
        <dbReference type="Proteomes" id="UP000228626"/>
    </source>
</evidence>
<feature type="transmembrane region" description="Helical" evidence="1">
    <location>
        <begin position="306"/>
        <end position="331"/>
    </location>
</feature>
<dbReference type="AlphaFoldDB" id="A0A2H0V255"/>
<dbReference type="SUPFAM" id="SSF52833">
    <property type="entry name" value="Thioredoxin-like"/>
    <property type="match status" value="1"/>
</dbReference>
<dbReference type="Gene3D" id="3.40.30.10">
    <property type="entry name" value="Glutaredoxin"/>
    <property type="match status" value="1"/>
</dbReference>
<evidence type="ECO:0008006" key="4">
    <source>
        <dbReference type="Google" id="ProtNLM"/>
    </source>
</evidence>
<feature type="transmembrane region" description="Helical" evidence="1">
    <location>
        <begin position="351"/>
        <end position="375"/>
    </location>
</feature>
<dbReference type="Proteomes" id="UP000228626">
    <property type="component" value="Unassembled WGS sequence"/>
</dbReference>
<gene>
    <name evidence="2" type="ORF">COT99_02175</name>
</gene>
<name>A0A2H0V255_9BACT</name>
<accession>A0A2H0V255</accession>
<reference evidence="3" key="1">
    <citation type="submission" date="2017-09" db="EMBL/GenBank/DDBJ databases">
        <title>Depth-based differentiation of microbial function through sediment-hosted aquifers and enrichment of novel symbionts in the deep terrestrial subsurface.</title>
        <authorList>
            <person name="Probst A.J."/>
            <person name="Ladd B."/>
            <person name="Jarett J.K."/>
            <person name="Geller-Mcgrath D.E."/>
            <person name="Sieber C.M.K."/>
            <person name="Emerson J.B."/>
            <person name="Anantharaman K."/>
            <person name="Thomas B.C."/>
            <person name="Malmstrom R."/>
            <person name="Stieglmeier M."/>
            <person name="Klingl A."/>
            <person name="Woyke T."/>
            <person name="Ryan C.M."/>
            <person name="Banfield J.F."/>
        </authorList>
    </citation>
    <scope>NUCLEOTIDE SEQUENCE [LARGE SCALE GENOMIC DNA]</scope>
</reference>
<organism evidence="2 3">
    <name type="scientific">Candidatus Falkowbacteria bacterium CG10_big_fil_rev_8_21_14_0_10_43_10</name>
    <dbReference type="NCBI Taxonomy" id="1974567"/>
    <lineage>
        <taxon>Bacteria</taxon>
        <taxon>Candidatus Falkowiibacteriota</taxon>
    </lineage>
</organism>
<keyword evidence="1" id="KW-1133">Transmembrane helix</keyword>
<feature type="transmembrane region" description="Helical" evidence="1">
    <location>
        <begin position="387"/>
        <end position="405"/>
    </location>
</feature>
<dbReference type="EMBL" id="PFAR01000025">
    <property type="protein sequence ID" value="PIR93176.1"/>
    <property type="molecule type" value="Genomic_DNA"/>
</dbReference>
<protein>
    <recommendedName>
        <fullName evidence="4">Thioredoxin domain-containing protein</fullName>
    </recommendedName>
</protein>
<evidence type="ECO:0000256" key="1">
    <source>
        <dbReference type="SAM" id="Phobius"/>
    </source>
</evidence>
<proteinExistence type="predicted"/>
<sequence>MLKYLKSIFFIIVIAAFLTPSIVLAQEKSKIVDIYFFYGDGCPYCAKEEKFLAQLKIDDPDVRVHYYEIWYNQKNSSLAEKIIKETGVNVSGTPITFIGADVINGYFNDETTGAEIRRLVDFHRVMGTPDFVGGIIAGKKINEIDKEQTGSDIIIYGENATSKKPRIINLPFIGQINPQKFSLFTITAAIGLIDGFNPCAMWVLLFLVSLLMQMQNRRRMWAIGLTFIIASGAVYFLFLAAWLNIFLFIGFIFWIRLAVALVAVGSGIYHLREFYVNRKGACKVIKEEKRIRIFSQVKEIISEKNFIVAMIGIIGLAAAVNMVELVCSAGLPAIYTSVLSAANLPAWQYYGYLLIYIVIFMLDDIIVFLIAMVTLRVTGAAKKYARATNLIGGIILLLIGVLLIFKPEWILLG</sequence>
<dbReference type="InterPro" id="IPR036249">
    <property type="entry name" value="Thioredoxin-like_sf"/>
</dbReference>